<protein>
    <submittedName>
        <fullName evidence="1">Uncharacterized protein</fullName>
    </submittedName>
</protein>
<dbReference type="RefSeq" id="WP_020042136.1">
    <property type="nucleotide sequence ID" value="NZ_KE557274.1"/>
</dbReference>
<dbReference type="Proteomes" id="UP000015347">
    <property type="component" value="Unassembled WGS sequence"/>
</dbReference>
<accession>S9S3L6</accession>
<name>S9S3L6_9RHOB</name>
<dbReference type="HOGENOM" id="CLU_2358085_0_0_5"/>
<gene>
    <name evidence="1" type="ORF">Salmuc_01363</name>
</gene>
<proteinExistence type="predicted"/>
<keyword evidence="2" id="KW-1185">Reference proteome</keyword>
<dbReference type="EMBL" id="APVH01000012">
    <property type="protein sequence ID" value="EPX84790.1"/>
    <property type="molecule type" value="Genomic_DNA"/>
</dbReference>
<dbReference type="AlphaFoldDB" id="S9S3L6"/>
<organism evidence="1 2">
    <name type="scientific">Salipiger mucosus DSM 16094</name>
    <dbReference type="NCBI Taxonomy" id="1123237"/>
    <lineage>
        <taxon>Bacteria</taxon>
        <taxon>Pseudomonadati</taxon>
        <taxon>Pseudomonadota</taxon>
        <taxon>Alphaproteobacteria</taxon>
        <taxon>Rhodobacterales</taxon>
        <taxon>Roseobacteraceae</taxon>
        <taxon>Salipiger</taxon>
    </lineage>
</organism>
<reference evidence="2" key="1">
    <citation type="journal article" date="2014" name="Stand. Genomic Sci.">
        <title>Genome sequence of the exopolysaccharide-producing Salipiger mucosus type strain (DSM 16094(T)), a moderately halophilic member of the Roseobacter clade.</title>
        <authorList>
            <person name="Riedel T."/>
            <person name="Spring S."/>
            <person name="Fiebig A."/>
            <person name="Petersen J."/>
            <person name="Kyrpides N.C."/>
            <person name="Goker M."/>
            <person name="Klenk H.P."/>
        </authorList>
    </citation>
    <scope>NUCLEOTIDE SEQUENCE [LARGE SCALE GENOMIC DNA]</scope>
    <source>
        <strain evidence="2">DSM 16094</strain>
    </source>
</reference>
<sequence>MQISRIEGGRAGNKNYAWMLRPNDATWNTHFACCWFSENETAQRDDLERLAGRMDSFVIEFSAHEVAEAARKEGFKAWAPLGAQTMKRFAITLFDL</sequence>
<evidence type="ECO:0000313" key="1">
    <source>
        <dbReference type="EMBL" id="EPX84790.1"/>
    </source>
</evidence>
<evidence type="ECO:0000313" key="2">
    <source>
        <dbReference type="Proteomes" id="UP000015347"/>
    </source>
</evidence>
<comment type="caution">
    <text evidence="1">The sequence shown here is derived from an EMBL/GenBank/DDBJ whole genome shotgun (WGS) entry which is preliminary data.</text>
</comment>
<dbReference type="STRING" id="1123237.Salmuc_01363"/>